<dbReference type="Pfam" id="PF00359">
    <property type="entry name" value="PTS_EIIA_2"/>
    <property type="match status" value="1"/>
</dbReference>
<dbReference type="EMBL" id="BJYM01000006">
    <property type="protein sequence ID" value="GEN86991.1"/>
    <property type="molecule type" value="Genomic_DNA"/>
</dbReference>
<dbReference type="AlphaFoldDB" id="A0A511ZHT5"/>
<keyword evidence="10" id="KW-1185">Reference proteome</keyword>
<evidence type="ECO:0000256" key="3">
    <source>
        <dbReference type="ARBA" id="ARBA00023015"/>
    </source>
</evidence>
<dbReference type="RefSeq" id="WP_147210013.1">
    <property type="nucleotide sequence ID" value="NZ_BJYM01000006.1"/>
</dbReference>
<feature type="domain" description="PTS EIIA type-2" evidence="6">
    <location>
        <begin position="516"/>
        <end position="656"/>
    </location>
</feature>
<gene>
    <name evidence="9" type="primary">licR_1</name>
    <name evidence="9" type="ORF">OSO01_17300</name>
</gene>
<evidence type="ECO:0000256" key="2">
    <source>
        <dbReference type="ARBA" id="ARBA00022737"/>
    </source>
</evidence>
<dbReference type="InterPro" id="IPR036388">
    <property type="entry name" value="WH-like_DNA-bd_sf"/>
</dbReference>
<dbReference type="InterPro" id="IPR013011">
    <property type="entry name" value="PTS_EIIB_2"/>
</dbReference>
<dbReference type="GO" id="GO:0009401">
    <property type="term" value="P:phosphoenolpyruvate-dependent sugar phosphotransferase system"/>
    <property type="evidence" value="ECO:0007669"/>
    <property type="project" value="InterPro"/>
</dbReference>
<dbReference type="PANTHER" id="PTHR30185">
    <property type="entry name" value="CRYPTIC BETA-GLUCOSIDE BGL OPERON ANTITERMINATOR"/>
    <property type="match status" value="1"/>
</dbReference>
<feature type="domain" description="PRD" evidence="8">
    <location>
        <begin position="308"/>
        <end position="416"/>
    </location>
</feature>
<keyword evidence="3" id="KW-0805">Transcription regulation</keyword>
<dbReference type="Gene3D" id="3.40.50.2300">
    <property type="match status" value="1"/>
</dbReference>
<dbReference type="Gene3D" id="3.40.930.10">
    <property type="entry name" value="Mannitol-specific EII, Chain A"/>
    <property type="match status" value="1"/>
</dbReference>
<comment type="caution">
    <text evidence="9">The sequence shown here is derived from an EMBL/GenBank/DDBJ whole genome shotgun (WGS) entry which is preliminary data.</text>
</comment>
<feature type="domain" description="PTS EIIB type-2" evidence="7">
    <location>
        <begin position="421"/>
        <end position="512"/>
    </location>
</feature>
<evidence type="ECO:0000256" key="1">
    <source>
        <dbReference type="ARBA" id="ARBA00022679"/>
    </source>
</evidence>
<dbReference type="SUPFAM" id="SSF63520">
    <property type="entry name" value="PTS-regulatory domain, PRD"/>
    <property type="match status" value="2"/>
</dbReference>
<keyword evidence="4" id="KW-0010">Activator</keyword>
<reference evidence="9 10" key="1">
    <citation type="submission" date="2019-07" db="EMBL/GenBank/DDBJ databases">
        <title>Whole genome shotgun sequence of Oceanobacillus sojae NBRC 105379.</title>
        <authorList>
            <person name="Hosoyama A."/>
            <person name="Uohara A."/>
            <person name="Ohji S."/>
            <person name="Ichikawa N."/>
        </authorList>
    </citation>
    <scope>NUCLEOTIDE SEQUENCE [LARGE SCALE GENOMIC DNA]</scope>
    <source>
        <strain evidence="9 10">NBRC 105379</strain>
    </source>
</reference>
<dbReference type="InterPro" id="IPR036634">
    <property type="entry name" value="PRD_sf"/>
</dbReference>
<dbReference type="PROSITE" id="PS51094">
    <property type="entry name" value="PTS_EIIA_TYPE_2"/>
    <property type="match status" value="1"/>
</dbReference>
<dbReference type="GO" id="GO:0006355">
    <property type="term" value="P:regulation of DNA-templated transcription"/>
    <property type="evidence" value="ECO:0007669"/>
    <property type="project" value="InterPro"/>
</dbReference>
<evidence type="ECO:0000259" key="7">
    <source>
        <dbReference type="PROSITE" id="PS51099"/>
    </source>
</evidence>
<dbReference type="Gene3D" id="1.10.1790.10">
    <property type="entry name" value="PRD domain"/>
    <property type="match status" value="2"/>
</dbReference>
<dbReference type="CDD" id="cd05568">
    <property type="entry name" value="PTS_IIB_bgl_like"/>
    <property type="match status" value="1"/>
</dbReference>
<dbReference type="GO" id="GO:0008982">
    <property type="term" value="F:protein-N(PI)-phosphohistidine-sugar phosphotransferase activity"/>
    <property type="evidence" value="ECO:0007669"/>
    <property type="project" value="InterPro"/>
</dbReference>
<evidence type="ECO:0000313" key="10">
    <source>
        <dbReference type="Proteomes" id="UP000321558"/>
    </source>
</evidence>
<sequence length="656" mass="75949">MSLHLTLRMAEIIKILSSANEFITSDTLALKLGVTSRTIREDIKTINYKMKEFKTEIVSKKSKGYKITAESEDQLKKLLYEVEAENALFNNTSVTVTPEDRVQFIIKRLLYSNKSIKIESFMDELYVSESTIKNDLKRIKQVLNSYNIKIVKDHQGIKADGNEVNKRFCISDYFIHSEEFDNRLILKLVNSFGYYFFEDDIDKIKKIILDELNRNDMEVMDDTLNKIVIHIMIAIGRIKSGQHISSINHIEFLKKENEYRIAEKINKSIETLYDIQNPEQEIEYVALHLVGNRLGKKGEISFQNLKLYLGKEIFQLTMEIMEQTKIGLKGLHIDEDEELFYSLGLHLKQLVTRLTFNMNIRNPMIDEIKIKYPLAFETGVIAAHCVEKATGFQVNQNEIGFLALHLGAAIERQRIKYVSKKKIALVCASGMATSELLLTKLSHVLGNSYNLTGVYALHQLDELLKQKPDFILTTVPIERHLEIPVVHVPSILDDKDIIKVQNTLKEMHNKNKVIQPFFRRELFFQNLKPETKMEMLETMTEAMIHQGYIEKETRDSIMERERISPTSIGNMVAIPHPLHMLSSQSFICTAVLEKPLKWSEAEEVQLVMIIVLEKRLQTKFQEIFESLYEIIQSPDNVKKLCLSKNYDAFLDIIESI</sequence>
<dbReference type="PROSITE" id="PS51099">
    <property type="entry name" value="PTS_EIIB_TYPE_2"/>
    <property type="match status" value="1"/>
</dbReference>
<dbReference type="InterPro" id="IPR013196">
    <property type="entry name" value="HTH_11"/>
</dbReference>
<protein>
    <submittedName>
        <fullName evidence="9">Putative licABCH operon regulator</fullName>
    </submittedName>
</protein>
<dbReference type="InterPro" id="IPR011608">
    <property type="entry name" value="PRD"/>
</dbReference>
<dbReference type="InterPro" id="IPR036095">
    <property type="entry name" value="PTS_EIIB-like_sf"/>
</dbReference>
<feature type="domain" description="PRD" evidence="8">
    <location>
        <begin position="195"/>
        <end position="299"/>
    </location>
</feature>
<dbReference type="Pfam" id="PF05043">
    <property type="entry name" value="Mga"/>
    <property type="match status" value="1"/>
</dbReference>
<evidence type="ECO:0000256" key="5">
    <source>
        <dbReference type="ARBA" id="ARBA00023163"/>
    </source>
</evidence>
<evidence type="ECO:0000259" key="6">
    <source>
        <dbReference type="PROSITE" id="PS51094"/>
    </source>
</evidence>
<accession>A0A511ZHT5</accession>
<dbReference type="InterPro" id="IPR002178">
    <property type="entry name" value="PTS_EIIA_type-2_dom"/>
</dbReference>
<dbReference type="SUPFAM" id="SSF55804">
    <property type="entry name" value="Phoshotransferase/anion transport protein"/>
    <property type="match status" value="1"/>
</dbReference>
<organism evidence="9 10">
    <name type="scientific">Oceanobacillus sojae</name>
    <dbReference type="NCBI Taxonomy" id="582851"/>
    <lineage>
        <taxon>Bacteria</taxon>
        <taxon>Bacillati</taxon>
        <taxon>Bacillota</taxon>
        <taxon>Bacilli</taxon>
        <taxon>Bacillales</taxon>
        <taxon>Bacillaceae</taxon>
        <taxon>Oceanobacillus</taxon>
    </lineage>
</organism>
<dbReference type="Pfam" id="PF00874">
    <property type="entry name" value="PRD"/>
    <property type="match status" value="2"/>
</dbReference>
<keyword evidence="5" id="KW-0804">Transcription</keyword>
<proteinExistence type="predicted"/>
<dbReference type="InterPro" id="IPR016152">
    <property type="entry name" value="PTrfase/Anion_transptr"/>
</dbReference>
<dbReference type="InterPro" id="IPR007737">
    <property type="entry name" value="Mga_HTH"/>
</dbReference>
<evidence type="ECO:0000259" key="8">
    <source>
        <dbReference type="PROSITE" id="PS51372"/>
    </source>
</evidence>
<dbReference type="PROSITE" id="PS51372">
    <property type="entry name" value="PRD_2"/>
    <property type="match status" value="2"/>
</dbReference>
<dbReference type="SUPFAM" id="SSF52794">
    <property type="entry name" value="PTS system IIB component-like"/>
    <property type="match status" value="1"/>
</dbReference>
<keyword evidence="1" id="KW-0808">Transferase</keyword>
<dbReference type="Gene3D" id="1.10.10.10">
    <property type="entry name" value="Winged helix-like DNA-binding domain superfamily/Winged helix DNA-binding domain"/>
    <property type="match status" value="2"/>
</dbReference>
<dbReference type="PANTHER" id="PTHR30185:SF13">
    <property type="entry name" value="LICABCH OPERON REGULATOR-RELATED"/>
    <property type="match status" value="1"/>
</dbReference>
<dbReference type="STRING" id="582851.GCA_900162665_00861"/>
<evidence type="ECO:0000313" key="9">
    <source>
        <dbReference type="EMBL" id="GEN86991.1"/>
    </source>
</evidence>
<dbReference type="OrthoDB" id="3175596at2"/>
<dbReference type="Proteomes" id="UP000321558">
    <property type="component" value="Unassembled WGS sequence"/>
</dbReference>
<keyword evidence="2" id="KW-0677">Repeat</keyword>
<dbReference type="Pfam" id="PF08279">
    <property type="entry name" value="HTH_11"/>
    <property type="match status" value="1"/>
</dbReference>
<evidence type="ECO:0000256" key="4">
    <source>
        <dbReference type="ARBA" id="ARBA00023159"/>
    </source>
</evidence>
<name>A0A511ZHT5_9BACI</name>
<dbReference type="InterPro" id="IPR050661">
    <property type="entry name" value="BglG_antiterminators"/>
</dbReference>